<dbReference type="Pfam" id="PF07532">
    <property type="entry name" value="Big_4"/>
    <property type="match status" value="1"/>
</dbReference>
<feature type="domain" description="SH3b" evidence="5">
    <location>
        <begin position="658"/>
        <end position="720"/>
    </location>
</feature>
<dbReference type="PANTHER" id="PTHR34983">
    <property type="entry name" value="ARABINOGALACTAN ENDO-BETA-1,4-GALACTANASE A"/>
    <property type="match status" value="1"/>
</dbReference>
<evidence type="ECO:0000313" key="6">
    <source>
        <dbReference type="EMBL" id="MDP9750421.1"/>
    </source>
</evidence>
<dbReference type="Pfam" id="PF07745">
    <property type="entry name" value="Glyco_hydro_53"/>
    <property type="match status" value="1"/>
</dbReference>
<dbReference type="EC" id="3.2.1.89" evidence="4"/>
<comment type="catalytic activity">
    <reaction evidence="4">
        <text>The enzyme specifically hydrolyzes (1-&gt;4)-beta-D-galactosidic linkages in type I arabinogalactans.</text>
        <dbReference type="EC" id="3.2.1.89"/>
    </reaction>
</comment>
<dbReference type="PROSITE" id="PS51781">
    <property type="entry name" value="SH3B"/>
    <property type="match status" value="2"/>
</dbReference>
<gene>
    <name evidence="6" type="ORF">J2S24_000889</name>
</gene>
<keyword evidence="7" id="KW-1185">Reference proteome</keyword>
<dbReference type="Gene3D" id="3.20.20.80">
    <property type="entry name" value="Glycosidases"/>
    <property type="match status" value="1"/>
</dbReference>
<dbReference type="InterPro" id="IPR017853">
    <property type="entry name" value="GH"/>
</dbReference>
<dbReference type="EMBL" id="JAURUP010000007">
    <property type="protein sequence ID" value="MDP9750421.1"/>
    <property type="molecule type" value="Genomic_DNA"/>
</dbReference>
<dbReference type="Gene3D" id="2.30.30.40">
    <property type="entry name" value="SH3 Domains"/>
    <property type="match status" value="2"/>
</dbReference>
<reference evidence="6 7" key="1">
    <citation type="submission" date="2023-07" db="EMBL/GenBank/DDBJ databases">
        <title>Genomic Encyclopedia of Type Strains, Phase IV (KMG-IV): sequencing the most valuable type-strain genomes for metagenomic binning, comparative biology and taxonomic classification.</title>
        <authorList>
            <person name="Goeker M."/>
        </authorList>
    </citation>
    <scope>NUCLEOTIDE SEQUENCE [LARGE SCALE GENOMIC DNA]</scope>
    <source>
        <strain evidence="6 7">DSM 25963</strain>
    </source>
</reference>
<evidence type="ECO:0000259" key="5">
    <source>
        <dbReference type="PROSITE" id="PS51781"/>
    </source>
</evidence>
<comment type="similarity">
    <text evidence="1 4">Belongs to the glycosyl hydrolase 53 family.</text>
</comment>
<dbReference type="InterPro" id="IPR003646">
    <property type="entry name" value="SH3-like_bac-type"/>
</dbReference>
<dbReference type="SUPFAM" id="SSF49785">
    <property type="entry name" value="Galactose-binding domain-like"/>
    <property type="match status" value="1"/>
</dbReference>
<dbReference type="SMART" id="SM00287">
    <property type="entry name" value="SH3b"/>
    <property type="match status" value="2"/>
</dbReference>
<evidence type="ECO:0000256" key="2">
    <source>
        <dbReference type="ARBA" id="ARBA00022801"/>
    </source>
</evidence>
<comment type="caution">
    <text evidence="6">The sequence shown here is derived from an EMBL/GenBank/DDBJ whole genome shotgun (WGS) entry which is preliminary data.</text>
</comment>
<name>A0ABT9M2Q6_9THEO</name>
<dbReference type="InterPro" id="IPR011683">
    <property type="entry name" value="Glyco_hydro_53"/>
</dbReference>
<protein>
    <recommendedName>
        <fullName evidence="4">Arabinogalactan endo-beta-1,4-galactanase</fullName>
        <ecNumber evidence="4">3.2.1.89</ecNumber>
    </recommendedName>
</protein>
<evidence type="ECO:0000256" key="4">
    <source>
        <dbReference type="RuleBase" id="RU361192"/>
    </source>
</evidence>
<sequence>MSKKGIIAFVAIFTMIFLNLNVSNANISETASSFYVNPIRGLHPDFIKGADVSMLAQIEQSGGKFYDNGIEKDCLQILKDHGVNWIRLRLWNNPKDADGNPLGGGNNDLETTIYLAKRAKALGLKFLLDFHYSDFWADPGKQNKPAAWANLSGEELQQAVYDFTAMVINKLKDNGVMPDMVQLGNEVDNGFLWPDGKISGGDYSGFAALLKQGIKAVRDNDPNNNDPEKRVKIMIHLSNGGNNALYRSFFDNLIYKQGVTDFDVIGLSYYPYWHGTLEELKNNMNDISQRYNKYVVVAETAYAFTLDNGDKTENIFGTKEEALGGYKASVQGQATAIRNIMEAVSQVPDNKGLGVFYWAPEWIPVAGAGWKTGEGNGWENQAMFDFQGNALPSLDVFNLVSGTQDIVVPKVLSIEPINVSTTVGQAPKLPATVNLVYDDGAVRTASVTWENVDSNKYAYPGSFTITGIVPGVTLKAVANITVTNIINYVQNPGFEDGSVAHWNIAGDTSAVKIAKDPTNAHSGDYSLNYWSDSAFRVTISQTITGLENGYYQLSAYVHGGGGENRLQLFADEYGGPQLTTDIQNSGWLVWQHPVVPLIEVTNGQITIGLTIEGNSGNWGFLDDVQLIRVDASGNPIGGSIPPTPQPEPAPTTQPQPVYNHGLVVASALNVRADASTASKIIGVLPAGKVVTLLEEVNGWYKIDYNGKTGYISGKYVVTTPEPSNVVVLKTVKVTARSGLNVRVGSSVTARKIGAVPYGTELKVVKEENGWYMVQYRGGFGYVYAKYVK</sequence>
<feature type="domain" description="SH3b" evidence="5">
    <location>
        <begin position="728"/>
        <end position="788"/>
    </location>
</feature>
<dbReference type="SUPFAM" id="SSF51445">
    <property type="entry name" value="(Trans)glycosidases"/>
    <property type="match status" value="1"/>
</dbReference>
<evidence type="ECO:0000313" key="7">
    <source>
        <dbReference type="Proteomes" id="UP001223886"/>
    </source>
</evidence>
<organism evidence="6 7">
    <name type="scientific">Thermoanaerobacter pentosaceus</name>
    <dbReference type="NCBI Taxonomy" id="694059"/>
    <lineage>
        <taxon>Bacteria</taxon>
        <taxon>Bacillati</taxon>
        <taxon>Bacillota</taxon>
        <taxon>Clostridia</taxon>
        <taxon>Thermoanaerobacterales</taxon>
        <taxon>Thermoanaerobacteraceae</taxon>
        <taxon>Thermoanaerobacter</taxon>
    </lineage>
</organism>
<proteinExistence type="inferred from homology"/>
<dbReference type="InterPro" id="IPR008979">
    <property type="entry name" value="Galactose-bd-like_sf"/>
</dbReference>
<dbReference type="Pfam" id="PF08239">
    <property type="entry name" value="SH3_3"/>
    <property type="match status" value="2"/>
</dbReference>
<evidence type="ECO:0000256" key="3">
    <source>
        <dbReference type="ARBA" id="ARBA00023295"/>
    </source>
</evidence>
<keyword evidence="3 4" id="KW-0326">Glycosidase</keyword>
<dbReference type="PANTHER" id="PTHR34983:SF2">
    <property type="entry name" value="ENDO-BETA-1,4-GALACTANASE"/>
    <property type="match status" value="1"/>
</dbReference>
<dbReference type="Proteomes" id="UP001223886">
    <property type="component" value="Unassembled WGS sequence"/>
</dbReference>
<dbReference type="InterPro" id="IPR011081">
    <property type="entry name" value="Big_4"/>
</dbReference>
<dbReference type="Gene3D" id="2.60.120.260">
    <property type="entry name" value="Galactose-binding domain-like"/>
    <property type="match status" value="1"/>
</dbReference>
<accession>A0ABT9M2Q6</accession>
<evidence type="ECO:0000256" key="1">
    <source>
        <dbReference type="ARBA" id="ARBA00010687"/>
    </source>
</evidence>
<keyword evidence="2 4" id="KW-0378">Hydrolase</keyword>